<dbReference type="InterPro" id="IPR006175">
    <property type="entry name" value="YjgF/YER057c/UK114"/>
</dbReference>
<reference evidence="3" key="1">
    <citation type="submission" date="2018-05" db="EMBL/GenBank/DDBJ databases">
        <authorList>
            <person name="Lanie J.A."/>
            <person name="Ng W.-L."/>
            <person name="Kazmierczak K.M."/>
            <person name="Andrzejewski T.M."/>
            <person name="Davidsen T.M."/>
            <person name="Wayne K.J."/>
            <person name="Tettelin H."/>
            <person name="Glass J.I."/>
            <person name="Rusch D."/>
            <person name="Podicherti R."/>
            <person name="Tsui H.-C.T."/>
            <person name="Winkler M.E."/>
        </authorList>
    </citation>
    <scope>NUCLEOTIDE SEQUENCE</scope>
</reference>
<dbReference type="SUPFAM" id="SSF55298">
    <property type="entry name" value="YjgF-like"/>
    <property type="match status" value="1"/>
</dbReference>
<evidence type="ECO:0008006" key="4">
    <source>
        <dbReference type="Google" id="ProtNLM"/>
    </source>
</evidence>
<dbReference type="InterPro" id="IPR019898">
    <property type="entry name" value="RutC"/>
</dbReference>
<keyword evidence="2" id="KW-0378">Hydrolase</keyword>
<evidence type="ECO:0000313" key="3">
    <source>
        <dbReference type="EMBL" id="SUZ52414.1"/>
    </source>
</evidence>
<protein>
    <recommendedName>
        <fullName evidence="4">Pyrimidine utilization protein C</fullName>
    </recommendedName>
</protein>
<dbReference type="EMBL" id="UINC01000273">
    <property type="protein sequence ID" value="SUZ52414.1"/>
    <property type="molecule type" value="Genomic_DNA"/>
</dbReference>
<accession>A0A381NE92</accession>
<comment type="similarity">
    <text evidence="1">Belongs to the RutC family.</text>
</comment>
<sequence>MTKEIIIPAGSAPPLAPYSPGVRSENVVYVSGTLSIDKDGRTVGEGDPLIQTRHVLESVKSVIQAAGGGLSDVVYNMIFLKDLDDYSAMNSVYEEYFRENPPARWCIRADLVKPEFLVEISSIAHLT</sequence>
<dbReference type="AlphaFoldDB" id="A0A381NE92"/>
<dbReference type="Gene3D" id="3.30.1330.40">
    <property type="entry name" value="RutC-like"/>
    <property type="match status" value="1"/>
</dbReference>
<dbReference type="PANTHER" id="PTHR11803">
    <property type="entry name" value="2-IMINOBUTANOATE/2-IMINOPROPANOATE DEAMINASE RIDA"/>
    <property type="match status" value="1"/>
</dbReference>
<evidence type="ECO:0000256" key="1">
    <source>
        <dbReference type="ARBA" id="ARBA00010552"/>
    </source>
</evidence>
<dbReference type="NCBIfam" id="TIGR03610">
    <property type="entry name" value="RutC"/>
    <property type="match status" value="1"/>
</dbReference>
<dbReference type="Pfam" id="PF01042">
    <property type="entry name" value="Ribonuc_L-PSP"/>
    <property type="match status" value="1"/>
</dbReference>
<dbReference type="CDD" id="cd00448">
    <property type="entry name" value="YjgF_YER057c_UK114_family"/>
    <property type="match status" value="1"/>
</dbReference>
<dbReference type="GO" id="GO:0019239">
    <property type="term" value="F:deaminase activity"/>
    <property type="evidence" value="ECO:0007669"/>
    <property type="project" value="TreeGrafter"/>
</dbReference>
<gene>
    <name evidence="3" type="ORF">METZ01_LOCUS5268</name>
</gene>
<organism evidence="3">
    <name type="scientific">marine metagenome</name>
    <dbReference type="NCBI Taxonomy" id="408172"/>
    <lineage>
        <taxon>unclassified sequences</taxon>
        <taxon>metagenomes</taxon>
        <taxon>ecological metagenomes</taxon>
    </lineage>
</organism>
<name>A0A381NE92_9ZZZZ</name>
<dbReference type="PANTHER" id="PTHR11803:SF58">
    <property type="entry name" value="PROTEIN HMF1-RELATED"/>
    <property type="match status" value="1"/>
</dbReference>
<dbReference type="GO" id="GO:0005829">
    <property type="term" value="C:cytosol"/>
    <property type="evidence" value="ECO:0007669"/>
    <property type="project" value="TreeGrafter"/>
</dbReference>
<dbReference type="InterPro" id="IPR035959">
    <property type="entry name" value="RutC-like_sf"/>
</dbReference>
<proteinExistence type="inferred from homology"/>
<evidence type="ECO:0000256" key="2">
    <source>
        <dbReference type="ARBA" id="ARBA00022801"/>
    </source>
</evidence>